<gene>
    <name evidence="1" type="ORF">EVAR_103074_1</name>
</gene>
<comment type="caution">
    <text evidence="1">The sequence shown here is derived from an EMBL/GenBank/DDBJ whole genome shotgun (WGS) entry which is preliminary data.</text>
</comment>
<reference evidence="1 2" key="1">
    <citation type="journal article" date="2019" name="Commun. Biol.">
        <title>The bagworm genome reveals a unique fibroin gene that provides high tensile strength.</title>
        <authorList>
            <person name="Kono N."/>
            <person name="Nakamura H."/>
            <person name="Ohtoshi R."/>
            <person name="Tomita M."/>
            <person name="Numata K."/>
            <person name="Arakawa K."/>
        </authorList>
    </citation>
    <scope>NUCLEOTIDE SEQUENCE [LARGE SCALE GENOMIC DNA]</scope>
</reference>
<accession>A0A4C1WQM6</accession>
<organism evidence="1 2">
    <name type="scientific">Eumeta variegata</name>
    <name type="common">Bagworm moth</name>
    <name type="synonym">Eumeta japonica</name>
    <dbReference type="NCBI Taxonomy" id="151549"/>
    <lineage>
        <taxon>Eukaryota</taxon>
        <taxon>Metazoa</taxon>
        <taxon>Ecdysozoa</taxon>
        <taxon>Arthropoda</taxon>
        <taxon>Hexapoda</taxon>
        <taxon>Insecta</taxon>
        <taxon>Pterygota</taxon>
        <taxon>Neoptera</taxon>
        <taxon>Endopterygota</taxon>
        <taxon>Lepidoptera</taxon>
        <taxon>Glossata</taxon>
        <taxon>Ditrysia</taxon>
        <taxon>Tineoidea</taxon>
        <taxon>Psychidae</taxon>
        <taxon>Oiketicinae</taxon>
        <taxon>Eumeta</taxon>
    </lineage>
</organism>
<sequence length="91" mass="10051">MTKSWTGKSKFNERPPAQAANCLIQRGGRQSRPDLQLPGRRLAQARPAAACAPGLVDDISSGLLPRFSNAHYLIHHRLKDARTRDGMVANY</sequence>
<evidence type="ECO:0000313" key="2">
    <source>
        <dbReference type="Proteomes" id="UP000299102"/>
    </source>
</evidence>
<dbReference type="Proteomes" id="UP000299102">
    <property type="component" value="Unassembled WGS sequence"/>
</dbReference>
<evidence type="ECO:0000313" key="1">
    <source>
        <dbReference type="EMBL" id="GBP52639.1"/>
    </source>
</evidence>
<name>A0A4C1WQM6_EUMVA</name>
<protein>
    <submittedName>
        <fullName evidence="1">Uncharacterized protein</fullName>
    </submittedName>
</protein>
<dbReference type="EMBL" id="BGZK01000607">
    <property type="protein sequence ID" value="GBP52639.1"/>
    <property type="molecule type" value="Genomic_DNA"/>
</dbReference>
<keyword evidence="2" id="KW-1185">Reference proteome</keyword>
<proteinExistence type="predicted"/>
<dbReference type="AlphaFoldDB" id="A0A4C1WQM6"/>